<accession>A0A420WGL2</accession>
<sequence length="234" mass="26525">MRVRRIIPTGAEVRAMLDGRIAALSWPLRPQPARVDGDGRWYRMPGGGESLNCHDTPFAVGDMLYVQEKVEVAVTGPCRVRIRWAMPYEARPARYADASLILPADRMLSTDRTVGPRNMLREFSRLTLQVTGETIQRLSETTAEQAKAEGMMYARIDPGSGFRWGWPNPWTGRPDNNATDGALAWRDWSPNPCFAHSRKLMGRFGIAQDAWVQRITFTIHRENVDRLMGRREAA</sequence>
<dbReference type="RefSeq" id="WP_147431023.1">
    <property type="nucleotide sequence ID" value="NZ_RBIG01000002.1"/>
</dbReference>
<organism evidence="1 2">
    <name type="scientific">Oceanibaculum indicum</name>
    <dbReference type="NCBI Taxonomy" id="526216"/>
    <lineage>
        <taxon>Bacteria</taxon>
        <taxon>Pseudomonadati</taxon>
        <taxon>Pseudomonadota</taxon>
        <taxon>Alphaproteobacteria</taxon>
        <taxon>Rhodospirillales</taxon>
        <taxon>Oceanibaculaceae</taxon>
        <taxon>Oceanibaculum</taxon>
    </lineage>
</organism>
<reference evidence="1 2" key="1">
    <citation type="submission" date="2018-10" db="EMBL/GenBank/DDBJ databases">
        <title>Comparative analysis of microorganisms from saline springs in Andes Mountain Range, Colombia.</title>
        <authorList>
            <person name="Rubin E."/>
        </authorList>
    </citation>
    <scope>NUCLEOTIDE SEQUENCE [LARGE SCALE GENOMIC DNA]</scope>
    <source>
        <strain evidence="1 2">USBA 36</strain>
    </source>
</reference>
<dbReference type="Proteomes" id="UP000277424">
    <property type="component" value="Unassembled WGS sequence"/>
</dbReference>
<gene>
    <name evidence="1" type="ORF">BCL74_2104</name>
</gene>
<evidence type="ECO:0000313" key="2">
    <source>
        <dbReference type="Proteomes" id="UP000277424"/>
    </source>
</evidence>
<dbReference type="EMBL" id="RBIG01000002">
    <property type="protein sequence ID" value="RKQ70164.1"/>
    <property type="molecule type" value="Genomic_DNA"/>
</dbReference>
<dbReference type="AlphaFoldDB" id="A0A420WGL2"/>
<name>A0A420WGL2_9PROT</name>
<evidence type="ECO:0000313" key="1">
    <source>
        <dbReference type="EMBL" id="RKQ70164.1"/>
    </source>
</evidence>
<proteinExistence type="predicted"/>
<comment type="caution">
    <text evidence="1">The sequence shown here is derived from an EMBL/GenBank/DDBJ whole genome shotgun (WGS) entry which is preliminary data.</text>
</comment>
<dbReference type="OrthoDB" id="72471at2"/>
<protein>
    <submittedName>
        <fullName evidence="1">Uncharacterized protein</fullName>
    </submittedName>
</protein>